<dbReference type="Gene3D" id="3.30.450.20">
    <property type="entry name" value="PAS domain"/>
    <property type="match status" value="1"/>
</dbReference>
<keyword evidence="13" id="KW-1185">Reference proteome</keyword>
<dbReference type="InterPro" id="IPR005467">
    <property type="entry name" value="His_kinase_dom"/>
</dbReference>
<protein>
    <recommendedName>
        <fullName evidence="2">histidine kinase</fullName>
        <ecNumber evidence="2">2.7.13.3</ecNumber>
    </recommendedName>
</protein>
<evidence type="ECO:0000256" key="8">
    <source>
        <dbReference type="SAM" id="Phobius"/>
    </source>
</evidence>
<evidence type="ECO:0000313" key="13">
    <source>
        <dbReference type="Proteomes" id="UP000289691"/>
    </source>
</evidence>
<gene>
    <name evidence="12" type="ORF">EAF64_04860</name>
</gene>
<dbReference type="InterPro" id="IPR003594">
    <property type="entry name" value="HATPase_dom"/>
</dbReference>
<keyword evidence="8" id="KW-0812">Transmembrane</keyword>
<dbReference type="PANTHER" id="PTHR44936:SF10">
    <property type="entry name" value="SENSOR PROTEIN RSTB"/>
    <property type="match status" value="1"/>
</dbReference>
<dbReference type="InterPro" id="IPR013656">
    <property type="entry name" value="PAS_4"/>
</dbReference>
<dbReference type="InterPro" id="IPR004358">
    <property type="entry name" value="Sig_transdc_His_kin-like_C"/>
</dbReference>
<dbReference type="EC" id="2.7.13.3" evidence="2"/>
<dbReference type="RefSeq" id="WP_129067821.1">
    <property type="nucleotide sequence ID" value="NZ_RDFA01000001.1"/>
</dbReference>
<evidence type="ECO:0000256" key="2">
    <source>
        <dbReference type="ARBA" id="ARBA00012438"/>
    </source>
</evidence>
<evidence type="ECO:0000313" key="12">
    <source>
        <dbReference type="EMBL" id="RXK51966.1"/>
    </source>
</evidence>
<evidence type="ECO:0000256" key="1">
    <source>
        <dbReference type="ARBA" id="ARBA00000085"/>
    </source>
</evidence>
<evidence type="ECO:0000259" key="11">
    <source>
        <dbReference type="PROSITE" id="PS50113"/>
    </source>
</evidence>
<keyword evidence="4" id="KW-0547">Nucleotide-binding</keyword>
<dbReference type="InterPro" id="IPR036890">
    <property type="entry name" value="HATPase_C_sf"/>
</dbReference>
<evidence type="ECO:0000259" key="9">
    <source>
        <dbReference type="PROSITE" id="PS50109"/>
    </source>
</evidence>
<dbReference type="SMART" id="SM00387">
    <property type="entry name" value="HATPase_c"/>
    <property type="match status" value="1"/>
</dbReference>
<dbReference type="Proteomes" id="UP000289691">
    <property type="component" value="Unassembled WGS sequence"/>
</dbReference>
<dbReference type="OrthoDB" id="237703at2157"/>
<dbReference type="PROSITE" id="PS50113">
    <property type="entry name" value="PAC"/>
    <property type="match status" value="1"/>
</dbReference>
<dbReference type="PANTHER" id="PTHR44936">
    <property type="entry name" value="SENSOR PROTEIN CREC"/>
    <property type="match status" value="1"/>
</dbReference>
<feature type="region of interest" description="Disordered" evidence="7">
    <location>
        <begin position="565"/>
        <end position="604"/>
    </location>
</feature>
<keyword evidence="8" id="KW-1133">Transmembrane helix</keyword>
<feature type="domain" description="PAS" evidence="10">
    <location>
        <begin position="237"/>
        <end position="282"/>
    </location>
</feature>
<feature type="domain" description="Histidine kinase" evidence="9">
    <location>
        <begin position="363"/>
        <end position="568"/>
    </location>
</feature>
<keyword evidence="8" id="KW-0472">Membrane</keyword>
<dbReference type="InterPro" id="IPR035965">
    <property type="entry name" value="PAS-like_dom_sf"/>
</dbReference>
<sequence>MAWQYTPFALLYTGVAVVVAGLAAWVYRDRMTTGTRPLVGLLAATAFWTFCAGLEFARTDVVGQRVFANATYLAIATLPVLFLYFAESYSGQETPLTRYGPGPLLIVPAITQLLIWTNPFHHLMWDRSQLFQAGAVATPSVLSKSWFLVHTAHSYALLVVGSYLLVRMLVVSENVYRSQAVAILLGTFTPWIANALYLGNVVSFPFDPTPAAFSVTAAAFVVAIYRHRLLEMVPVAREVARDELMDNLVEAVFVLDDDRRVIDYNQRAERIVDDTGDSLVGQPVAEVCPDLESVVAEATDVGPETDAVGAELALRRDGKLRYYDVQVTALRRAGGLLTGHLVSLRDVTEQRQREQRLNVLNRALRHDLRNEANVVLGYAELGKQNNPEAEWVDAIESHISGLIDLSEKARQLEQALDSEHVASRRLDAVDVIETVVDDFEADRPDVSIETDLPETAHVSAIEFFADAVGNAVENAIEHNDNPEPLIEVAVSAWVEDDEVAIEVLDNGPGIHDEERAVLLRGRETQLRHISGLGLWIINWIVTESGGTVQFEENDPRGSIVTIRLPVAEGEPDEQEAVSDEATEGDVDTEDADPAVGSRAQDAHS</sequence>
<reference evidence="12 13" key="1">
    <citation type="submission" date="2019-01" db="EMBL/GenBank/DDBJ databases">
        <title>Halorientalis sp. F13-25 a new haloarchaeum isolated from hypersaline water.</title>
        <authorList>
            <person name="Ana D.-V."/>
            <person name="Cristina S.-P."/>
            <person name="Antonio V."/>
        </authorList>
    </citation>
    <scope>NUCLEOTIDE SEQUENCE [LARGE SCALE GENOMIC DNA]</scope>
    <source>
        <strain evidence="12 13">F13-25</strain>
    </source>
</reference>
<feature type="transmembrane region" description="Helical" evidence="8">
    <location>
        <begin position="6"/>
        <end position="26"/>
    </location>
</feature>
<dbReference type="SUPFAM" id="SSF55874">
    <property type="entry name" value="ATPase domain of HSP90 chaperone/DNA topoisomerase II/histidine kinase"/>
    <property type="match status" value="1"/>
</dbReference>
<evidence type="ECO:0000256" key="3">
    <source>
        <dbReference type="ARBA" id="ARBA00022679"/>
    </source>
</evidence>
<evidence type="ECO:0000256" key="4">
    <source>
        <dbReference type="ARBA" id="ARBA00022741"/>
    </source>
</evidence>
<feature type="transmembrane region" description="Helical" evidence="8">
    <location>
        <begin position="69"/>
        <end position="86"/>
    </location>
</feature>
<dbReference type="PRINTS" id="PR00344">
    <property type="entry name" value="BCTRLSENSOR"/>
</dbReference>
<dbReference type="NCBIfam" id="TIGR00229">
    <property type="entry name" value="sensory_box"/>
    <property type="match status" value="1"/>
</dbReference>
<dbReference type="InterPro" id="IPR000700">
    <property type="entry name" value="PAS-assoc_C"/>
</dbReference>
<accession>A0A498L1V1</accession>
<keyword evidence="3" id="KW-0808">Transferase</keyword>
<evidence type="ECO:0000256" key="6">
    <source>
        <dbReference type="ARBA" id="ARBA00022840"/>
    </source>
</evidence>
<dbReference type="InterPro" id="IPR000014">
    <property type="entry name" value="PAS"/>
</dbReference>
<feature type="transmembrane region" description="Helical" evidence="8">
    <location>
        <begin position="98"/>
        <end position="117"/>
    </location>
</feature>
<evidence type="ECO:0000256" key="7">
    <source>
        <dbReference type="SAM" id="MobiDB-lite"/>
    </source>
</evidence>
<proteinExistence type="predicted"/>
<dbReference type="GO" id="GO:0004673">
    <property type="term" value="F:protein histidine kinase activity"/>
    <property type="evidence" value="ECO:0007669"/>
    <property type="project" value="UniProtKB-EC"/>
</dbReference>
<evidence type="ECO:0000256" key="5">
    <source>
        <dbReference type="ARBA" id="ARBA00022777"/>
    </source>
</evidence>
<dbReference type="EMBL" id="RDFA01000001">
    <property type="protein sequence ID" value="RXK51966.1"/>
    <property type="molecule type" value="Genomic_DNA"/>
</dbReference>
<dbReference type="SUPFAM" id="SSF55785">
    <property type="entry name" value="PYP-like sensor domain (PAS domain)"/>
    <property type="match status" value="1"/>
</dbReference>
<feature type="compositionally biased region" description="Acidic residues" evidence="7">
    <location>
        <begin position="569"/>
        <end position="592"/>
    </location>
</feature>
<keyword evidence="6" id="KW-0067">ATP-binding</keyword>
<keyword evidence="5" id="KW-0418">Kinase</keyword>
<dbReference type="Pfam" id="PF16927">
    <property type="entry name" value="HisKA_7TM"/>
    <property type="match status" value="1"/>
</dbReference>
<dbReference type="Gene3D" id="3.30.565.10">
    <property type="entry name" value="Histidine kinase-like ATPase, C-terminal domain"/>
    <property type="match status" value="1"/>
</dbReference>
<dbReference type="InterPro" id="IPR050980">
    <property type="entry name" value="2C_sensor_his_kinase"/>
</dbReference>
<comment type="catalytic activity">
    <reaction evidence="1">
        <text>ATP + protein L-histidine = ADP + protein N-phospho-L-histidine.</text>
        <dbReference type="EC" id="2.7.13.3"/>
    </reaction>
</comment>
<dbReference type="GO" id="GO:0005524">
    <property type="term" value="F:ATP binding"/>
    <property type="evidence" value="ECO:0007669"/>
    <property type="project" value="UniProtKB-KW"/>
</dbReference>
<feature type="transmembrane region" description="Helical" evidence="8">
    <location>
        <begin position="178"/>
        <end position="198"/>
    </location>
</feature>
<dbReference type="PROSITE" id="PS50112">
    <property type="entry name" value="PAS"/>
    <property type="match status" value="1"/>
</dbReference>
<feature type="domain" description="PAC" evidence="11">
    <location>
        <begin position="306"/>
        <end position="359"/>
    </location>
</feature>
<dbReference type="InterPro" id="IPR031621">
    <property type="entry name" value="HisKA_7TM"/>
</dbReference>
<dbReference type="CDD" id="cd00130">
    <property type="entry name" value="PAS"/>
    <property type="match status" value="1"/>
</dbReference>
<dbReference type="AlphaFoldDB" id="A0A498L1V1"/>
<dbReference type="Pfam" id="PF08448">
    <property type="entry name" value="PAS_4"/>
    <property type="match status" value="1"/>
</dbReference>
<dbReference type="Pfam" id="PF02518">
    <property type="entry name" value="HATPase_c"/>
    <property type="match status" value="1"/>
</dbReference>
<dbReference type="PROSITE" id="PS50109">
    <property type="entry name" value="HIS_KIN"/>
    <property type="match status" value="1"/>
</dbReference>
<evidence type="ECO:0000259" key="10">
    <source>
        <dbReference type="PROSITE" id="PS50112"/>
    </source>
</evidence>
<feature type="transmembrane region" description="Helical" evidence="8">
    <location>
        <begin position="38"/>
        <end position="57"/>
    </location>
</feature>
<name>A0A498L1V1_9EURY</name>
<feature type="transmembrane region" description="Helical" evidence="8">
    <location>
        <begin position="146"/>
        <end position="166"/>
    </location>
</feature>
<comment type="caution">
    <text evidence="12">The sequence shown here is derived from an EMBL/GenBank/DDBJ whole genome shotgun (WGS) entry which is preliminary data.</text>
</comment>
<organism evidence="12 13">
    <name type="scientific">Halorientalis pallida</name>
    <dbReference type="NCBI Taxonomy" id="2479928"/>
    <lineage>
        <taxon>Archaea</taxon>
        <taxon>Methanobacteriati</taxon>
        <taxon>Methanobacteriota</taxon>
        <taxon>Stenosarchaea group</taxon>
        <taxon>Halobacteria</taxon>
        <taxon>Halobacteriales</taxon>
        <taxon>Haloarculaceae</taxon>
        <taxon>Halorientalis</taxon>
    </lineage>
</organism>